<evidence type="ECO:0000313" key="1">
    <source>
        <dbReference type="EMBL" id="MBB5888639.1"/>
    </source>
</evidence>
<reference evidence="1 2" key="1">
    <citation type="submission" date="2020-08" db="EMBL/GenBank/DDBJ databases">
        <title>Genomic Encyclopedia of Type Strains, Phase IV (KMG-IV): sequencing the most valuable type-strain genomes for metagenomic binning, comparative biology and taxonomic classification.</title>
        <authorList>
            <person name="Goeker M."/>
        </authorList>
    </citation>
    <scope>NUCLEOTIDE SEQUENCE [LARGE SCALE GENOMIC DNA]</scope>
    <source>
        <strain evidence="1 2">DSM 14925</strain>
    </source>
</reference>
<name>A0A841CB68_9LACT</name>
<protein>
    <submittedName>
        <fullName evidence="1">Uncharacterized protein</fullName>
    </submittedName>
</protein>
<proteinExistence type="predicted"/>
<gene>
    <name evidence="1" type="ORF">HNQ37_001541</name>
</gene>
<sequence>MVDTVTFIGSVVFLVQDAHNTFSLFLSALSFSFKKFIIDLSGELYLRADPTVS</sequence>
<keyword evidence="2" id="KW-1185">Reference proteome</keyword>
<dbReference type="AlphaFoldDB" id="A0A841CB68"/>
<organism evidence="1 2">
    <name type="scientific">Lactovum miscens</name>
    <dbReference type="NCBI Taxonomy" id="190387"/>
    <lineage>
        <taxon>Bacteria</taxon>
        <taxon>Bacillati</taxon>
        <taxon>Bacillota</taxon>
        <taxon>Bacilli</taxon>
        <taxon>Lactobacillales</taxon>
        <taxon>Streptococcaceae</taxon>
        <taxon>Lactovum</taxon>
    </lineage>
</organism>
<evidence type="ECO:0000313" key="2">
    <source>
        <dbReference type="Proteomes" id="UP000562464"/>
    </source>
</evidence>
<dbReference type="Proteomes" id="UP000562464">
    <property type="component" value="Unassembled WGS sequence"/>
</dbReference>
<comment type="caution">
    <text evidence="1">The sequence shown here is derived from an EMBL/GenBank/DDBJ whole genome shotgun (WGS) entry which is preliminary data.</text>
</comment>
<accession>A0A841CB68</accession>
<dbReference type="EMBL" id="JACHHV010000034">
    <property type="protein sequence ID" value="MBB5888639.1"/>
    <property type="molecule type" value="Genomic_DNA"/>
</dbReference>